<comment type="caution">
    <text evidence="4">The sequence shown here is derived from an EMBL/GenBank/DDBJ whole genome shotgun (WGS) entry which is preliminary data.</text>
</comment>
<name>A0ABP8FII4_9ACTN</name>
<reference evidence="5" key="1">
    <citation type="journal article" date="2019" name="Int. J. Syst. Evol. Microbiol.">
        <title>The Global Catalogue of Microorganisms (GCM) 10K type strain sequencing project: providing services to taxonomists for standard genome sequencing and annotation.</title>
        <authorList>
            <consortium name="The Broad Institute Genomics Platform"/>
            <consortium name="The Broad Institute Genome Sequencing Center for Infectious Disease"/>
            <person name="Wu L."/>
            <person name="Ma J."/>
        </authorList>
    </citation>
    <scope>NUCLEOTIDE SEQUENCE [LARGE SCALE GENOMIC DNA]</scope>
    <source>
        <strain evidence="5">JCM 31290</strain>
    </source>
</reference>
<dbReference type="InterPro" id="IPR009081">
    <property type="entry name" value="PP-bd_ACP"/>
</dbReference>
<evidence type="ECO:0000259" key="3">
    <source>
        <dbReference type="PROSITE" id="PS50075"/>
    </source>
</evidence>
<dbReference type="Proteomes" id="UP001501115">
    <property type="component" value="Unassembled WGS sequence"/>
</dbReference>
<dbReference type="RefSeq" id="WP_345661150.1">
    <property type="nucleotide sequence ID" value="NZ_BAABET010000003.1"/>
</dbReference>
<feature type="domain" description="Carrier" evidence="3">
    <location>
        <begin position="3"/>
        <end position="77"/>
    </location>
</feature>
<keyword evidence="1" id="KW-0596">Phosphopantetheine</keyword>
<evidence type="ECO:0000313" key="5">
    <source>
        <dbReference type="Proteomes" id="UP001501115"/>
    </source>
</evidence>
<dbReference type="Gene3D" id="1.10.1200.10">
    <property type="entry name" value="ACP-like"/>
    <property type="match status" value="1"/>
</dbReference>
<dbReference type="PANTHER" id="PTHR45527">
    <property type="entry name" value="NONRIBOSOMAL PEPTIDE SYNTHETASE"/>
    <property type="match status" value="1"/>
</dbReference>
<keyword evidence="5" id="KW-1185">Reference proteome</keyword>
<protein>
    <recommendedName>
        <fullName evidence="3">Carrier domain-containing protein</fullName>
    </recommendedName>
</protein>
<evidence type="ECO:0000256" key="1">
    <source>
        <dbReference type="ARBA" id="ARBA00022450"/>
    </source>
</evidence>
<dbReference type="InterPro" id="IPR006162">
    <property type="entry name" value="Ppantetheine_attach_site"/>
</dbReference>
<dbReference type="PROSITE" id="PS00012">
    <property type="entry name" value="PHOSPHOPANTETHEINE"/>
    <property type="match status" value="1"/>
</dbReference>
<accession>A0ABP8FII4</accession>
<gene>
    <name evidence="4" type="ORF">GCM10023086_21360</name>
</gene>
<dbReference type="SUPFAM" id="SSF47336">
    <property type="entry name" value="ACP-like"/>
    <property type="match status" value="1"/>
</dbReference>
<proteinExistence type="predicted"/>
<dbReference type="PANTHER" id="PTHR45527:SF1">
    <property type="entry name" value="FATTY ACID SYNTHASE"/>
    <property type="match status" value="1"/>
</dbReference>
<evidence type="ECO:0000313" key="4">
    <source>
        <dbReference type="EMBL" id="GAA4304293.1"/>
    </source>
</evidence>
<sequence>MTTPATGVHDAVVAIWTEVLGTEVTPDADFFLLGGHSLLATRMIARVEQTLGVKVRLRDVFDHAELDDFVGLVTDLAAARP</sequence>
<dbReference type="PROSITE" id="PS50075">
    <property type="entry name" value="CARRIER"/>
    <property type="match status" value="1"/>
</dbReference>
<dbReference type="SMART" id="SM00823">
    <property type="entry name" value="PKS_PP"/>
    <property type="match status" value="1"/>
</dbReference>
<dbReference type="EMBL" id="BAABET010000003">
    <property type="protein sequence ID" value="GAA4304293.1"/>
    <property type="molecule type" value="Genomic_DNA"/>
</dbReference>
<organism evidence="4 5">
    <name type="scientific">Streptomyces venetus</name>
    <dbReference type="NCBI Taxonomy" id="1701086"/>
    <lineage>
        <taxon>Bacteria</taxon>
        <taxon>Bacillati</taxon>
        <taxon>Actinomycetota</taxon>
        <taxon>Actinomycetes</taxon>
        <taxon>Kitasatosporales</taxon>
        <taxon>Streptomycetaceae</taxon>
        <taxon>Streptomyces</taxon>
    </lineage>
</organism>
<evidence type="ECO:0000256" key="2">
    <source>
        <dbReference type="ARBA" id="ARBA00022553"/>
    </source>
</evidence>
<dbReference type="InterPro" id="IPR020806">
    <property type="entry name" value="PKS_PP-bd"/>
</dbReference>
<keyword evidence="2" id="KW-0597">Phosphoprotein</keyword>
<dbReference type="Pfam" id="PF00550">
    <property type="entry name" value="PP-binding"/>
    <property type="match status" value="1"/>
</dbReference>
<dbReference type="InterPro" id="IPR036736">
    <property type="entry name" value="ACP-like_sf"/>
</dbReference>